<evidence type="ECO:0000256" key="1">
    <source>
        <dbReference type="ARBA" id="ARBA00004167"/>
    </source>
</evidence>
<reference evidence="6" key="1">
    <citation type="submission" date="2020-10" db="EMBL/GenBank/DDBJ databases">
        <authorList>
            <person name="Gilroy R."/>
        </authorList>
    </citation>
    <scope>NUCLEOTIDE SEQUENCE</scope>
    <source>
        <strain evidence="6">6919</strain>
    </source>
</reference>
<evidence type="ECO:0000313" key="7">
    <source>
        <dbReference type="Proteomes" id="UP000823598"/>
    </source>
</evidence>
<keyword evidence="3" id="KW-1133">Transmembrane helix</keyword>
<evidence type="ECO:0000256" key="3">
    <source>
        <dbReference type="ARBA" id="ARBA00022989"/>
    </source>
</evidence>
<evidence type="ECO:0000256" key="2">
    <source>
        <dbReference type="ARBA" id="ARBA00022692"/>
    </source>
</evidence>
<sequence>AIFDVHLPDREGRTMAEIERIGAGISIYDLLSDGRIVFDYAEVVGLDARAVRVDKKSPFNFQFIVDALKPKDKRRPPKKFDVELDMVVLRKCKLSLDVMSEPHKKSGFDANHINVSRLSADISIPKLKNDTFDFEVKRLSFSERGGFSLNDFTADLHIEPGRIELCDVKIILPNSILVPEDMTFGCGIKNAGLQKLRTAPFSLDIANSYVTLSDLQSFVPDFKNFDIPLYLTCSVAGSLDDLRIGTVDIRSEDSGFLLQTSGKVENAIVRDSLRIDIPAVKMYAGINDILPELKSLESKLPAAAKKLLAAAGYVSLNGSFRYTSGNVFYAGNLSSSLGTLRTNGNLLRDRKDGLRFTGKLSSHDMHVGKMVEKEGVLDELSFDVDADISVSGSLPRGVVAGRINHVDVKGYRYEDIVADLKLDGKSCYGNIALHDDNADVVADGLVRLDGADTEVDLRLAVKDVNLNKLRLITKYPDHAVSTSIEVAFTGNTVDNMEGDIIVSDICYLDSCGNGVRIDHFDITSRTGNNGKYITVNSDIVNGYIDGNINFANIGRSFRNIASVAFPSLLGGEGQDDEDMENAESQNDFAYSFKFAENNELTSFFNLPVRIVHPITFSGEVDEQDRMLTVGFDAPYIMQGNKVMEKTSLSLNIDGESRSMSLNAVSQLDHKNGDILFILNGNATGDRLDSDISWQYDREKNFSGRISLSSLLGYNKEKKMINADIDVNPTVFTVNDTVWNIAPSKIIVDGKRIAVKDVDVYREGQFIKAEGVVSDSYDDALNLHLKSIDLGYVFETLNINHVAFSGIATGDFYASGLFTSAPQLNTSNLNVKNFAYHNALLGEADIKSSWDNENKGIVINADIHQYNQHKSFVRGVVYPTRDSLDFKFAADRLNVQILKPFMAAFTSEISGEASGLCELYGTFKLLNIKGRMFAEDFKMKVDYTNTYYTVSDSVILDPGLITIREALVRDAFGNTAKVQGTVRHDYFKNARFDFAITDVDNMLCYDTNEKISPLWYGRVFANGSAFIKGEPGFVNLDINMSSAPNSSFTFVLSDQEEAGEYSFITFTDKRKEEMQRQEEARIPAFLKKHNEEKSDGKPSQLNLNLQIDANPNVAMTLMIGADGSDRIRATGNGNLRIEYSNTDEMRIFGNYTVEQGRYNFTLQDIILREFSIREGATVAFHGDPLNASIDLQAAYSLNANLEDLDESFADDRELNRTLVPVNALLNLSGSISQPEISFDLEFPTLSQDVYRKVRSIVSTDDMMNQQIIYLLALSRFYTPEYMGNTGRNNELASVASSTISNQLSNMLGQLSDKLSIAPNFHTDKGDFSDMEVQLALSSRLLNNRLLLNGNFGYSDNALNNNNFIGDFDIEYLLTKNGNFRLKAYNRYNDQNYYTRNSLTTQGVGIVFKHDFDKLFRRRHKKEPVLQEDSGTTVIDSTSIKRLPVKRPSRK</sequence>
<gene>
    <name evidence="6" type="ORF">IAB88_08070</name>
</gene>
<dbReference type="EMBL" id="JADIMC010000093">
    <property type="protein sequence ID" value="MBO8476934.1"/>
    <property type="molecule type" value="Genomic_DNA"/>
</dbReference>
<dbReference type="GO" id="GO:0005886">
    <property type="term" value="C:plasma membrane"/>
    <property type="evidence" value="ECO:0007669"/>
    <property type="project" value="InterPro"/>
</dbReference>
<protein>
    <submittedName>
        <fullName evidence="6">Translocation/assembly module TamB</fullName>
    </submittedName>
</protein>
<feature type="domain" description="Translocation and assembly module TamB C-terminal" evidence="5">
    <location>
        <begin position="969"/>
        <end position="1410"/>
    </location>
</feature>
<evidence type="ECO:0000259" key="5">
    <source>
        <dbReference type="Pfam" id="PF04357"/>
    </source>
</evidence>
<evidence type="ECO:0000313" key="6">
    <source>
        <dbReference type="EMBL" id="MBO8476934.1"/>
    </source>
</evidence>
<comment type="subcellular location">
    <subcellularLocation>
        <location evidence="1">Membrane</location>
        <topology evidence="1">Single-pass membrane protein</topology>
    </subcellularLocation>
</comment>
<organism evidence="6 7">
    <name type="scientific">Candidatus Limisoma faecipullorum</name>
    <dbReference type="NCBI Taxonomy" id="2840854"/>
    <lineage>
        <taxon>Bacteria</taxon>
        <taxon>Pseudomonadati</taxon>
        <taxon>Bacteroidota</taxon>
        <taxon>Bacteroidia</taxon>
        <taxon>Bacteroidales</taxon>
        <taxon>Candidatus Limisoma</taxon>
    </lineage>
</organism>
<name>A0A9D9IRU7_9BACT</name>
<keyword evidence="4" id="KW-0472">Membrane</keyword>
<dbReference type="GO" id="GO:0009306">
    <property type="term" value="P:protein secretion"/>
    <property type="evidence" value="ECO:0007669"/>
    <property type="project" value="InterPro"/>
</dbReference>
<dbReference type="Pfam" id="PF04357">
    <property type="entry name" value="TamB"/>
    <property type="match status" value="1"/>
</dbReference>
<reference evidence="6" key="2">
    <citation type="journal article" date="2021" name="PeerJ">
        <title>Extensive microbial diversity within the chicken gut microbiome revealed by metagenomics and culture.</title>
        <authorList>
            <person name="Gilroy R."/>
            <person name="Ravi A."/>
            <person name="Getino M."/>
            <person name="Pursley I."/>
            <person name="Horton D.L."/>
            <person name="Alikhan N.F."/>
            <person name="Baker D."/>
            <person name="Gharbi K."/>
            <person name="Hall N."/>
            <person name="Watson M."/>
            <person name="Adriaenssens E.M."/>
            <person name="Foster-Nyarko E."/>
            <person name="Jarju S."/>
            <person name="Secka A."/>
            <person name="Antonio M."/>
            <person name="Oren A."/>
            <person name="Chaudhuri R.R."/>
            <person name="La Ragione R."/>
            <person name="Hildebrand F."/>
            <person name="Pallen M.J."/>
        </authorList>
    </citation>
    <scope>NUCLEOTIDE SEQUENCE</scope>
    <source>
        <strain evidence="6">6919</strain>
    </source>
</reference>
<feature type="non-terminal residue" evidence="6">
    <location>
        <position position="1"/>
    </location>
</feature>
<accession>A0A9D9IRU7</accession>
<comment type="caution">
    <text evidence="6">The sequence shown here is derived from an EMBL/GenBank/DDBJ whole genome shotgun (WGS) entry which is preliminary data.</text>
</comment>
<evidence type="ECO:0000256" key="4">
    <source>
        <dbReference type="ARBA" id="ARBA00023136"/>
    </source>
</evidence>
<dbReference type="Proteomes" id="UP000823598">
    <property type="component" value="Unassembled WGS sequence"/>
</dbReference>
<proteinExistence type="predicted"/>
<dbReference type="InterPro" id="IPR007452">
    <property type="entry name" value="TamB_C"/>
</dbReference>
<keyword evidence="2" id="KW-0812">Transmembrane</keyword>